<dbReference type="InterPro" id="IPR014014">
    <property type="entry name" value="RNA_helicase_DEAD_Q_motif"/>
</dbReference>
<feature type="non-terminal residue" evidence="25">
    <location>
        <position position="776"/>
    </location>
</feature>
<evidence type="ECO:0000256" key="13">
    <source>
        <dbReference type="ARBA" id="ARBA00043999"/>
    </source>
</evidence>
<evidence type="ECO:0000313" key="25">
    <source>
        <dbReference type="EMBL" id="NXR95410.1"/>
    </source>
</evidence>
<reference evidence="25 26" key="1">
    <citation type="submission" date="2019-09" db="EMBL/GenBank/DDBJ databases">
        <title>Bird 10,000 Genomes (B10K) Project - Family phase.</title>
        <authorList>
            <person name="Zhang G."/>
        </authorList>
    </citation>
    <scope>NUCLEOTIDE SEQUENCE [LARGE SCALE GENOMIC DNA]</scope>
    <source>
        <strain evidence="25">B10K-DU-002-83</strain>
    </source>
</reference>
<keyword evidence="4" id="KW-0158">Chromosome</keyword>
<feature type="region of interest" description="Disordered" evidence="21">
    <location>
        <begin position="111"/>
        <end position="157"/>
    </location>
</feature>
<comment type="subcellular location">
    <subcellularLocation>
        <location evidence="1">Chromosome</location>
    </subcellularLocation>
    <subcellularLocation>
        <location evidence="2">Nucleus</location>
        <location evidence="2">Nucleolus</location>
    </subcellularLocation>
</comment>
<evidence type="ECO:0000256" key="15">
    <source>
        <dbReference type="ARBA" id="ARBA00053341"/>
    </source>
</evidence>
<evidence type="ECO:0000256" key="7">
    <source>
        <dbReference type="ARBA" id="ARBA00022553"/>
    </source>
</evidence>
<evidence type="ECO:0000256" key="4">
    <source>
        <dbReference type="ARBA" id="ARBA00022454"/>
    </source>
</evidence>
<dbReference type="SUPFAM" id="SSF52540">
    <property type="entry name" value="P-loop containing nucleoside triphosphate hydrolases"/>
    <property type="match status" value="2"/>
</dbReference>
<feature type="compositionally biased region" description="Basic residues" evidence="21">
    <location>
        <begin position="700"/>
        <end position="709"/>
    </location>
</feature>
<keyword evidence="12" id="KW-0539">Nucleus</keyword>
<comment type="similarity">
    <text evidence="13">Belongs to the DEAD box helicase family. DDX27/DRS1 subfamily.</text>
</comment>
<feature type="compositionally biased region" description="Acidic residues" evidence="21">
    <location>
        <begin position="148"/>
        <end position="157"/>
    </location>
</feature>
<evidence type="ECO:0000256" key="11">
    <source>
        <dbReference type="ARBA" id="ARBA00022840"/>
    </source>
</evidence>
<keyword evidence="7" id="KW-0597">Phosphoprotein</keyword>
<proteinExistence type="inferred from homology"/>
<comment type="subunit">
    <text evidence="16">Associates with PeBoW complex, composed of BOP1, PES1 and WDR12. Interacts directly with BOP1 and PES1.</text>
</comment>
<feature type="domain" description="DEAD-box RNA helicase Q" evidence="24">
    <location>
        <begin position="201"/>
        <end position="229"/>
    </location>
</feature>
<dbReference type="PROSITE" id="PS00039">
    <property type="entry name" value="DEAD_ATP_HELICASE"/>
    <property type="match status" value="1"/>
</dbReference>
<evidence type="ECO:0000313" key="26">
    <source>
        <dbReference type="Proteomes" id="UP000574191"/>
    </source>
</evidence>
<evidence type="ECO:0000256" key="1">
    <source>
        <dbReference type="ARBA" id="ARBA00004286"/>
    </source>
</evidence>
<dbReference type="InterPro" id="IPR050079">
    <property type="entry name" value="DEAD_box_RNA_helicase"/>
</dbReference>
<evidence type="ECO:0000256" key="8">
    <source>
        <dbReference type="ARBA" id="ARBA00022741"/>
    </source>
</evidence>
<dbReference type="OrthoDB" id="10259843at2759"/>
<dbReference type="GO" id="GO:0016787">
    <property type="term" value="F:hydrolase activity"/>
    <property type="evidence" value="ECO:0007669"/>
    <property type="project" value="UniProtKB-KW"/>
</dbReference>
<feature type="domain" description="Helicase C-terminal" evidence="23">
    <location>
        <begin position="436"/>
        <end position="586"/>
    </location>
</feature>
<dbReference type="GO" id="GO:0003676">
    <property type="term" value="F:nucleic acid binding"/>
    <property type="evidence" value="ECO:0007669"/>
    <property type="project" value="InterPro"/>
</dbReference>
<dbReference type="CDD" id="cd17947">
    <property type="entry name" value="DEADc_DDX27"/>
    <property type="match status" value="1"/>
</dbReference>
<feature type="compositionally biased region" description="Basic residues" evidence="21">
    <location>
        <begin position="763"/>
        <end position="776"/>
    </location>
</feature>
<gene>
    <name evidence="25" type="primary">Ddx27</name>
    <name evidence="25" type="ORF">HYPCIN_R03009</name>
</gene>
<keyword evidence="10 20" id="KW-0347">Helicase</keyword>
<dbReference type="GO" id="GO:0005694">
    <property type="term" value="C:chromosome"/>
    <property type="evidence" value="ECO:0007669"/>
    <property type="project" value="UniProtKB-SubCell"/>
</dbReference>
<name>A0A7L2QER9_9PASS</name>
<dbReference type="InterPro" id="IPR001650">
    <property type="entry name" value="Helicase_C-like"/>
</dbReference>
<evidence type="ECO:0000256" key="20">
    <source>
        <dbReference type="RuleBase" id="RU000492"/>
    </source>
</evidence>
<accession>A0A7L2QER9</accession>
<evidence type="ECO:0000259" key="22">
    <source>
        <dbReference type="PROSITE" id="PS51192"/>
    </source>
</evidence>
<evidence type="ECO:0000256" key="3">
    <source>
        <dbReference type="ARBA" id="ARBA00012552"/>
    </source>
</evidence>
<feature type="compositionally biased region" description="Basic and acidic residues" evidence="21">
    <location>
        <begin position="138"/>
        <end position="147"/>
    </location>
</feature>
<evidence type="ECO:0000259" key="23">
    <source>
        <dbReference type="PROSITE" id="PS51194"/>
    </source>
</evidence>
<dbReference type="GO" id="GO:0005730">
    <property type="term" value="C:nucleolus"/>
    <property type="evidence" value="ECO:0007669"/>
    <property type="project" value="UniProtKB-SubCell"/>
</dbReference>
<feature type="region of interest" description="Disordered" evidence="21">
    <location>
        <begin position="1"/>
        <end position="77"/>
    </location>
</feature>
<dbReference type="GO" id="GO:0006364">
    <property type="term" value="P:rRNA processing"/>
    <property type="evidence" value="ECO:0007669"/>
    <property type="project" value="UniProtKB-KW"/>
</dbReference>
<dbReference type="PANTHER" id="PTHR47959">
    <property type="entry name" value="ATP-DEPENDENT RNA HELICASE RHLE-RELATED"/>
    <property type="match status" value="1"/>
</dbReference>
<feature type="region of interest" description="Disordered" evidence="21">
    <location>
        <begin position="618"/>
        <end position="638"/>
    </location>
</feature>
<feature type="domain" description="Helicase ATP-binding" evidence="22">
    <location>
        <begin position="232"/>
        <end position="406"/>
    </location>
</feature>
<evidence type="ECO:0000256" key="19">
    <source>
        <dbReference type="PROSITE-ProRule" id="PRU00552"/>
    </source>
</evidence>
<feature type="short sequence motif" description="Q motif" evidence="19">
    <location>
        <begin position="201"/>
        <end position="229"/>
    </location>
</feature>
<evidence type="ECO:0000256" key="21">
    <source>
        <dbReference type="SAM" id="MobiDB-lite"/>
    </source>
</evidence>
<feature type="compositionally biased region" description="Acidic residues" evidence="21">
    <location>
        <begin position="18"/>
        <end position="27"/>
    </location>
</feature>
<dbReference type="EC" id="3.6.4.13" evidence="3"/>
<keyword evidence="8 20" id="KW-0547">Nucleotide-binding</keyword>
<dbReference type="Pfam" id="PF00270">
    <property type="entry name" value="DEAD"/>
    <property type="match status" value="1"/>
</dbReference>
<evidence type="ECO:0000256" key="16">
    <source>
        <dbReference type="ARBA" id="ARBA00065947"/>
    </source>
</evidence>
<dbReference type="PROSITE" id="PS51192">
    <property type="entry name" value="HELICASE_ATP_BIND_1"/>
    <property type="match status" value="1"/>
</dbReference>
<evidence type="ECO:0000259" key="24">
    <source>
        <dbReference type="PROSITE" id="PS51195"/>
    </source>
</evidence>
<dbReference type="CDD" id="cd18787">
    <property type="entry name" value="SF2_C_DEAD"/>
    <property type="match status" value="1"/>
</dbReference>
<dbReference type="InterPro" id="IPR027417">
    <property type="entry name" value="P-loop_NTPase"/>
</dbReference>
<dbReference type="SMART" id="SM00490">
    <property type="entry name" value="HELICc"/>
    <property type="match status" value="1"/>
</dbReference>
<feature type="compositionally biased region" description="Basic and acidic residues" evidence="21">
    <location>
        <begin position="111"/>
        <end position="130"/>
    </location>
</feature>
<dbReference type="Gene3D" id="3.40.50.300">
    <property type="entry name" value="P-loop containing nucleotide triphosphate hydrolases"/>
    <property type="match status" value="2"/>
</dbReference>
<dbReference type="FunFam" id="3.40.50.300:FF:001134">
    <property type="entry name" value="Probable ATP-dependent RNA helicase DDX27"/>
    <property type="match status" value="1"/>
</dbReference>
<dbReference type="GO" id="GO:0005524">
    <property type="term" value="F:ATP binding"/>
    <property type="evidence" value="ECO:0007669"/>
    <property type="project" value="UniProtKB-KW"/>
</dbReference>
<keyword evidence="11 20" id="KW-0067">ATP-binding</keyword>
<comment type="catalytic activity">
    <reaction evidence="14">
        <text>ATP + H2O = ADP + phosphate + H(+)</text>
        <dbReference type="Rhea" id="RHEA:13065"/>
        <dbReference type="ChEBI" id="CHEBI:15377"/>
        <dbReference type="ChEBI" id="CHEBI:15378"/>
        <dbReference type="ChEBI" id="CHEBI:30616"/>
        <dbReference type="ChEBI" id="CHEBI:43474"/>
        <dbReference type="ChEBI" id="CHEBI:456216"/>
        <dbReference type="EC" id="3.6.4.13"/>
    </reaction>
</comment>
<evidence type="ECO:0000256" key="17">
    <source>
        <dbReference type="ARBA" id="ARBA00072908"/>
    </source>
</evidence>
<evidence type="ECO:0000256" key="10">
    <source>
        <dbReference type="ARBA" id="ARBA00022806"/>
    </source>
</evidence>
<keyword evidence="9 20" id="KW-0378">Hydrolase</keyword>
<dbReference type="AlphaFoldDB" id="A0A7L2QER9"/>
<evidence type="ECO:0000256" key="9">
    <source>
        <dbReference type="ARBA" id="ARBA00022801"/>
    </source>
</evidence>
<keyword evidence="26" id="KW-1185">Reference proteome</keyword>
<evidence type="ECO:0000256" key="2">
    <source>
        <dbReference type="ARBA" id="ARBA00004604"/>
    </source>
</evidence>
<dbReference type="InterPro" id="IPR014001">
    <property type="entry name" value="Helicase_ATP-bd"/>
</dbReference>
<organism evidence="25 26">
    <name type="scientific">Hypocryptadius cinnamomeus</name>
    <dbReference type="NCBI Taxonomy" id="589841"/>
    <lineage>
        <taxon>Eukaryota</taxon>
        <taxon>Metazoa</taxon>
        <taxon>Chordata</taxon>
        <taxon>Craniata</taxon>
        <taxon>Vertebrata</taxon>
        <taxon>Euteleostomi</taxon>
        <taxon>Archelosauria</taxon>
        <taxon>Archosauria</taxon>
        <taxon>Dinosauria</taxon>
        <taxon>Saurischia</taxon>
        <taxon>Theropoda</taxon>
        <taxon>Coelurosauria</taxon>
        <taxon>Aves</taxon>
        <taxon>Neognathae</taxon>
        <taxon>Neoaves</taxon>
        <taxon>Telluraves</taxon>
        <taxon>Australaves</taxon>
        <taxon>Passeriformes</taxon>
        <taxon>Sylvioidea</taxon>
        <taxon>Zosteropidae</taxon>
        <taxon>Hypocryptadius</taxon>
    </lineage>
</organism>
<sequence length="776" mass="87160">LGLVGTIAEGDVVPVDSESGDSEDEEVGPGGRGGAGRGGAGGPGRGPCSRVFPQELPRAPGPRRRGPSRGDFSADFVFGEAEAGGEDAWTAALRQLRGKKAATTLDEKIEKVRQKRKLQEREAKQAKVKDEDAEAEDDQTKKEHEDCSRDEEDVESEYSLDDESIFTKADKVKVKEKKRSKKGEVEAESFFEDASQYDDNLSFQDMNLSRPLLKAITALGFKQPTPIQKACIPVGLLGKDICACAATGTGKTAAFILPVLERLIYKPRQAPITRVLVLVPTRELGIQVHSVTKQLAQFSSVTTCLAVGGLDVKTQEAALRSGPDILIATPGRLIDHLHNCPSFHLSSVEVLILDEADRMLDEYFEEQMKEIIRLCSHHRQTMLFSATMTEEVKDLASVSLKNPVRIFVNSNTDVAPFLRQEFIRIRPNREGDREAIVTALLTRTFQDHVMLFTQTKKQAHRMHILLGLMGLRVGELHGNLSQTQRLESLRRFKDEQIDILVATDVAARGLDIEGVKTVINFTMPNTIKHYVHRVGRTARAGKAGRSVSLVGEEERKMLKEIVKTAKTPVKARILPQDVILKFREKIENLEKDIYAVLCLEREEREMQQSEAQINKAKKQLETGKKETGSESLERSWFQTREERKKEKLAKALQEFDLALRGKKKRKKFVQDTQKKGQMTPEERSQFEILKSQMYAERLAKRNRRAKRARALPEEEPAAAPAGPKKKKKLSVFDEELTNTSRKALKQYRAGPSFEDRKRLGIAQRRKGGNFKSKSRY</sequence>
<dbReference type="EMBL" id="VYZP01072065">
    <property type="protein sequence ID" value="NXR95410.1"/>
    <property type="molecule type" value="Genomic_DNA"/>
</dbReference>
<feature type="region of interest" description="Disordered" evidence="21">
    <location>
        <begin position="700"/>
        <end position="776"/>
    </location>
</feature>
<dbReference type="FunFam" id="3.40.50.300:FF:000842">
    <property type="entry name" value="ATP-dependent RNA helicase DRS1"/>
    <property type="match status" value="1"/>
</dbReference>
<evidence type="ECO:0000256" key="5">
    <source>
        <dbReference type="ARBA" id="ARBA00022517"/>
    </source>
</evidence>
<dbReference type="PROSITE" id="PS51194">
    <property type="entry name" value="HELICASE_CTER"/>
    <property type="match status" value="1"/>
</dbReference>
<comment type="caution">
    <text evidence="25">The sequence shown here is derived from an EMBL/GenBank/DDBJ whole genome shotgun (WGS) entry which is preliminary data.</text>
</comment>
<dbReference type="GO" id="GO:0003724">
    <property type="term" value="F:RNA helicase activity"/>
    <property type="evidence" value="ECO:0007669"/>
    <property type="project" value="UniProtKB-EC"/>
</dbReference>
<keyword evidence="5" id="KW-0690">Ribosome biogenesis</keyword>
<dbReference type="InterPro" id="IPR011545">
    <property type="entry name" value="DEAD/DEAH_box_helicase_dom"/>
</dbReference>
<dbReference type="SMART" id="SM00487">
    <property type="entry name" value="DEXDc"/>
    <property type="match status" value="1"/>
</dbReference>
<evidence type="ECO:0000256" key="14">
    <source>
        <dbReference type="ARBA" id="ARBA00047984"/>
    </source>
</evidence>
<protein>
    <recommendedName>
        <fullName evidence="17">Probable ATP-dependent RNA helicase DDX27</fullName>
        <ecNumber evidence="3">3.6.4.13</ecNumber>
    </recommendedName>
    <alternativeName>
        <fullName evidence="18">DEAD box protein 27</fullName>
    </alternativeName>
</protein>
<dbReference type="Pfam" id="PF00271">
    <property type="entry name" value="Helicase_C"/>
    <property type="match status" value="1"/>
</dbReference>
<evidence type="ECO:0000256" key="18">
    <source>
        <dbReference type="ARBA" id="ARBA00075453"/>
    </source>
</evidence>
<evidence type="ECO:0000256" key="6">
    <source>
        <dbReference type="ARBA" id="ARBA00022552"/>
    </source>
</evidence>
<keyword evidence="6" id="KW-0698">rRNA processing</keyword>
<dbReference type="Proteomes" id="UP000574191">
    <property type="component" value="Unassembled WGS sequence"/>
</dbReference>
<dbReference type="InterPro" id="IPR000629">
    <property type="entry name" value="RNA-helicase_DEAD-box_CS"/>
</dbReference>
<evidence type="ECO:0000256" key="12">
    <source>
        <dbReference type="ARBA" id="ARBA00023242"/>
    </source>
</evidence>
<dbReference type="PROSITE" id="PS51195">
    <property type="entry name" value="Q_MOTIF"/>
    <property type="match status" value="1"/>
</dbReference>
<feature type="compositionally biased region" description="Gly residues" evidence="21">
    <location>
        <begin position="28"/>
        <end position="45"/>
    </location>
</feature>
<dbReference type="GO" id="GO:0005829">
    <property type="term" value="C:cytosol"/>
    <property type="evidence" value="ECO:0007669"/>
    <property type="project" value="TreeGrafter"/>
</dbReference>
<dbReference type="PANTHER" id="PTHR47959:SF22">
    <property type="entry name" value="RNA HELICASE"/>
    <property type="match status" value="1"/>
</dbReference>
<feature type="non-terminal residue" evidence="25">
    <location>
        <position position="1"/>
    </location>
</feature>
<comment type="function">
    <text evidence="15">Probable ATP-dependent RNA helicase. Component of the nucleolar ribosomal RNA (rRNA) processing machinery that regulates 3' end formation of ribosomal 47S rRNA.</text>
</comment>